<dbReference type="InterPro" id="IPR048671">
    <property type="entry name" value="RecQ-1-like_HTH"/>
</dbReference>
<dbReference type="Pfam" id="PF16124">
    <property type="entry name" value="RecQ_Zn_bind"/>
    <property type="match status" value="1"/>
</dbReference>
<dbReference type="InterPro" id="IPR001650">
    <property type="entry name" value="Helicase_C-like"/>
</dbReference>
<dbReference type="EMBL" id="CP001102">
    <property type="protein sequence ID" value="ACE06499.1"/>
    <property type="molecule type" value="Genomic_DNA"/>
</dbReference>
<dbReference type="Pfam" id="PF00270">
    <property type="entry name" value="DEAD"/>
    <property type="match status" value="1"/>
</dbReference>
<dbReference type="PANTHER" id="PTHR13710">
    <property type="entry name" value="DNA HELICASE RECQ FAMILY MEMBER"/>
    <property type="match status" value="1"/>
</dbReference>
<dbReference type="InterPro" id="IPR032284">
    <property type="entry name" value="RecQ_Zn-bd"/>
</dbReference>
<dbReference type="InterPro" id="IPR044876">
    <property type="entry name" value="HRDC_dom_sf"/>
</dbReference>
<dbReference type="Gene3D" id="1.10.150.80">
    <property type="entry name" value="HRDC domain"/>
    <property type="match status" value="1"/>
</dbReference>
<comment type="cofactor">
    <cofactor evidence="1">
        <name>Mg(2+)</name>
        <dbReference type="ChEBI" id="CHEBI:18420"/>
    </cofactor>
</comment>
<dbReference type="GO" id="GO:0043138">
    <property type="term" value="F:3'-5' DNA helicase activity"/>
    <property type="evidence" value="ECO:0007669"/>
    <property type="project" value="UniProtKB-EC"/>
</dbReference>
<evidence type="ECO:0000256" key="6">
    <source>
        <dbReference type="ARBA" id="ARBA00022763"/>
    </source>
</evidence>
<dbReference type="GO" id="GO:0043590">
    <property type="term" value="C:bacterial nucleoid"/>
    <property type="evidence" value="ECO:0007669"/>
    <property type="project" value="TreeGrafter"/>
</dbReference>
<keyword evidence="6" id="KW-0227">DNA damage</keyword>
<sequence>MPEKLTTELYKELKEIFGYDNFREDQEAIIKNILQGKNTFVIMPTGGGKSLCYQLPAIMQEGLAIIISPLIALMKDQVDQLQSRGIKAALLNSTLSQKVINETKQEVLSGNTKMLYVAPETLNKEDNLAFLKQAKLSFIAVDEAHCISDWGHDFRPEYRNIRYVANQQLGRVPIIALTATATPRVQLDILNNLDINDATTFQSSFNRPNLYYEIRYKEEQANKQLIKLIKEQPQIMGIVYCQSRKQVDELAALLNLNDIKAAPYHAGLDANVRVKNQEAFLQKQYNVIVATIAFGMGIDTPDVRFVIHYDMPKSLEAYYQETGRAGRDSLPSTCLMLYNPEDFIRLERLNKSKPNGEREKSKVLLEEMKGYITSGVCRRKQLLYYFGESFADHCNNCDNCKKPTEGYAAQEYLQIVLDAVQQTQGLFETDHIVSVIQGVSNPNIESHQHQQLPIFGQGNKQNESFWRSVIRQALIHDYLTKDIQKNETLQLTKKGQDFLKKKYEINFVKDNIYEPIESNKKTMTTNKGYDENLFHLLKKLREKVAKEKGIPAYTVLQDSSLEELALVYPTTLEELAQIGGLSMSKAVKFGQPFIQAIKKYVEDNDIITSSDIVVKSKASRSKDKVYIIQQIDRKTDLEEIAMAKSQTMDELIDEIEVICYSGVKLNLNYYIDNILSKDEQQEIYDYFMQAKEDNIKQAYKTLGDYYNEEDIRLMRIKFLSEVAN</sequence>
<reference evidence="20 21" key="1">
    <citation type="journal article" date="2010" name="J. Bacteriol.">
        <title>The genome of the amoeba symbiont 'Candidatus Amoebophilus asiaticus' reveals common mechanisms for host cell interaction among amoeba-associated bacteria.</title>
        <authorList>
            <person name="Schmitz-Esser S."/>
            <person name="Tischler P."/>
            <person name="Arnold R."/>
            <person name="Montanaro J."/>
            <person name="Wagner M."/>
            <person name="Rattei T."/>
            <person name="Horn M."/>
        </authorList>
    </citation>
    <scope>NUCLEOTIDE SEQUENCE [LARGE SCALE GENOMIC DNA]</scope>
    <source>
        <strain evidence="20 21">5a2</strain>
    </source>
</reference>
<dbReference type="InterPro" id="IPR004589">
    <property type="entry name" value="DNA_helicase_ATP-dep_RecQ"/>
</dbReference>
<feature type="domain" description="Helicase C-terminal" evidence="19">
    <location>
        <begin position="221"/>
        <end position="369"/>
    </location>
</feature>
<dbReference type="GO" id="GO:0003677">
    <property type="term" value="F:DNA binding"/>
    <property type="evidence" value="ECO:0007669"/>
    <property type="project" value="UniProtKB-KW"/>
</dbReference>
<dbReference type="InterPro" id="IPR014001">
    <property type="entry name" value="Helicase_ATP-bd"/>
</dbReference>
<dbReference type="Proteomes" id="UP000001227">
    <property type="component" value="Chromosome"/>
</dbReference>
<keyword evidence="4" id="KW-0479">Metal-binding</keyword>
<dbReference type="InterPro" id="IPR027417">
    <property type="entry name" value="P-loop_NTPase"/>
</dbReference>
<dbReference type="SMART" id="SM00490">
    <property type="entry name" value="HELICc"/>
    <property type="match status" value="1"/>
</dbReference>
<dbReference type="FunFam" id="3.40.50.300:FF:000156">
    <property type="entry name" value="ATP-dependent DNA helicase recQ"/>
    <property type="match status" value="1"/>
</dbReference>
<evidence type="ECO:0000256" key="13">
    <source>
        <dbReference type="ARBA" id="ARBA00023204"/>
    </source>
</evidence>
<evidence type="ECO:0000256" key="16">
    <source>
        <dbReference type="NCBIfam" id="TIGR01389"/>
    </source>
</evidence>
<evidence type="ECO:0000313" key="20">
    <source>
        <dbReference type="EMBL" id="ACE06499.1"/>
    </source>
</evidence>
<evidence type="ECO:0000256" key="15">
    <source>
        <dbReference type="ARBA" id="ARBA00034617"/>
    </source>
</evidence>
<feature type="domain" description="HRDC" evidence="17">
    <location>
        <begin position="527"/>
        <end position="607"/>
    </location>
</feature>
<dbReference type="STRING" id="452471.Aasi_1165"/>
<keyword evidence="5" id="KW-0547">Nucleotide-binding</keyword>
<evidence type="ECO:0000256" key="3">
    <source>
        <dbReference type="ARBA" id="ARBA00005446"/>
    </source>
</evidence>
<proteinExistence type="inferred from homology"/>
<keyword evidence="12" id="KW-0233">DNA recombination</keyword>
<evidence type="ECO:0000256" key="8">
    <source>
        <dbReference type="ARBA" id="ARBA00022806"/>
    </source>
</evidence>
<dbReference type="Gene3D" id="3.40.50.300">
    <property type="entry name" value="P-loop containing nucleotide triphosphate hydrolases"/>
    <property type="match status" value="2"/>
</dbReference>
<dbReference type="FunFam" id="3.40.50.300:FF:001051">
    <property type="entry name" value="ATP-dependent DNA helicase RecQ"/>
    <property type="match status" value="1"/>
</dbReference>
<dbReference type="InterPro" id="IPR036390">
    <property type="entry name" value="WH_DNA-bd_sf"/>
</dbReference>
<evidence type="ECO:0000259" key="18">
    <source>
        <dbReference type="PROSITE" id="PS51192"/>
    </source>
</evidence>
<keyword evidence="8" id="KW-0347">Helicase</keyword>
<dbReference type="SUPFAM" id="SSF47819">
    <property type="entry name" value="HRDC-like"/>
    <property type="match status" value="1"/>
</dbReference>
<dbReference type="RefSeq" id="WP_012473252.1">
    <property type="nucleotide sequence ID" value="NC_010830.1"/>
</dbReference>
<dbReference type="Pfam" id="PF00570">
    <property type="entry name" value="HRDC"/>
    <property type="match status" value="1"/>
</dbReference>
<dbReference type="GO" id="GO:0005524">
    <property type="term" value="F:ATP binding"/>
    <property type="evidence" value="ECO:0007669"/>
    <property type="project" value="UniProtKB-KW"/>
</dbReference>
<keyword evidence="10" id="KW-0067">ATP-binding</keyword>
<dbReference type="CDD" id="cd17920">
    <property type="entry name" value="DEXHc_RecQ"/>
    <property type="match status" value="1"/>
</dbReference>
<dbReference type="PANTHER" id="PTHR13710:SF105">
    <property type="entry name" value="ATP-DEPENDENT DNA HELICASE Q1"/>
    <property type="match status" value="1"/>
</dbReference>
<evidence type="ECO:0000256" key="10">
    <source>
        <dbReference type="ARBA" id="ARBA00022840"/>
    </source>
</evidence>
<keyword evidence="21" id="KW-1185">Reference proteome</keyword>
<dbReference type="NCBIfam" id="TIGR01389">
    <property type="entry name" value="recQ"/>
    <property type="match status" value="1"/>
</dbReference>
<dbReference type="CDD" id="cd18794">
    <property type="entry name" value="SF2_C_RecQ"/>
    <property type="match status" value="1"/>
</dbReference>
<dbReference type="InterPro" id="IPR036388">
    <property type="entry name" value="WH-like_DNA-bd_sf"/>
</dbReference>
<dbReference type="GO" id="GO:0006310">
    <property type="term" value="P:DNA recombination"/>
    <property type="evidence" value="ECO:0007669"/>
    <property type="project" value="UniProtKB-UniRule"/>
</dbReference>
<feature type="domain" description="Helicase ATP-binding" evidence="18">
    <location>
        <begin position="30"/>
        <end position="199"/>
    </location>
</feature>
<dbReference type="AlphaFoldDB" id="B3ETE7"/>
<dbReference type="KEGG" id="aas:Aasi_1165"/>
<dbReference type="NCBIfam" id="TIGR00614">
    <property type="entry name" value="recQ_fam"/>
    <property type="match status" value="1"/>
</dbReference>
<dbReference type="SMART" id="SM00341">
    <property type="entry name" value="HRDC"/>
    <property type="match status" value="1"/>
</dbReference>
<dbReference type="OrthoDB" id="9763310at2"/>
<evidence type="ECO:0000256" key="5">
    <source>
        <dbReference type="ARBA" id="ARBA00022741"/>
    </source>
</evidence>
<dbReference type="SMART" id="SM00956">
    <property type="entry name" value="RQC"/>
    <property type="match status" value="1"/>
</dbReference>
<comment type="catalytic activity">
    <reaction evidence="15">
        <text>Couples ATP hydrolysis with the unwinding of duplex DNA by translocating in the 3'-5' direction.</text>
        <dbReference type="EC" id="5.6.2.4"/>
    </reaction>
</comment>
<evidence type="ECO:0000313" key="21">
    <source>
        <dbReference type="Proteomes" id="UP000001227"/>
    </source>
</evidence>
<dbReference type="Pfam" id="PF00271">
    <property type="entry name" value="Helicase_C"/>
    <property type="match status" value="1"/>
</dbReference>
<name>B3ETE7_AMOA5</name>
<keyword evidence="7" id="KW-0378">Hydrolase</keyword>
<dbReference type="GO" id="GO:0009378">
    <property type="term" value="F:four-way junction helicase activity"/>
    <property type="evidence" value="ECO:0007669"/>
    <property type="project" value="TreeGrafter"/>
</dbReference>
<dbReference type="EC" id="5.6.2.4" evidence="16"/>
<dbReference type="PROSITE" id="PS51192">
    <property type="entry name" value="HELICASE_ATP_BIND_1"/>
    <property type="match status" value="1"/>
</dbReference>
<dbReference type="Gene3D" id="1.10.10.10">
    <property type="entry name" value="Winged helix-like DNA-binding domain superfamily/Winged helix DNA-binding domain"/>
    <property type="match status" value="1"/>
</dbReference>
<evidence type="ECO:0000256" key="14">
    <source>
        <dbReference type="ARBA" id="ARBA00023235"/>
    </source>
</evidence>
<dbReference type="InterPro" id="IPR018982">
    <property type="entry name" value="RQC_domain"/>
</dbReference>
<keyword evidence="11" id="KW-0238">DNA-binding</keyword>
<dbReference type="GO" id="GO:0046872">
    <property type="term" value="F:metal ion binding"/>
    <property type="evidence" value="ECO:0007669"/>
    <property type="project" value="UniProtKB-KW"/>
</dbReference>
<dbReference type="Pfam" id="PF21220">
    <property type="entry name" value="RecQ-1-like_HTH"/>
    <property type="match status" value="1"/>
</dbReference>
<dbReference type="InterPro" id="IPR002121">
    <property type="entry name" value="HRDC_dom"/>
</dbReference>
<dbReference type="InterPro" id="IPR010997">
    <property type="entry name" value="HRDC-like_sf"/>
</dbReference>
<dbReference type="Pfam" id="PF09382">
    <property type="entry name" value="RQC"/>
    <property type="match status" value="1"/>
</dbReference>
<dbReference type="PROSITE" id="PS50967">
    <property type="entry name" value="HRDC"/>
    <property type="match status" value="1"/>
</dbReference>
<dbReference type="GO" id="GO:0030894">
    <property type="term" value="C:replisome"/>
    <property type="evidence" value="ECO:0007669"/>
    <property type="project" value="TreeGrafter"/>
</dbReference>
<evidence type="ECO:0000256" key="7">
    <source>
        <dbReference type="ARBA" id="ARBA00022801"/>
    </source>
</evidence>
<dbReference type="PROSITE" id="PS51194">
    <property type="entry name" value="HELICASE_CTER"/>
    <property type="match status" value="1"/>
</dbReference>
<evidence type="ECO:0000256" key="1">
    <source>
        <dbReference type="ARBA" id="ARBA00001946"/>
    </source>
</evidence>
<evidence type="ECO:0000256" key="9">
    <source>
        <dbReference type="ARBA" id="ARBA00022833"/>
    </source>
</evidence>
<dbReference type="eggNOG" id="COG0514">
    <property type="taxonomic scope" value="Bacteria"/>
</dbReference>
<evidence type="ECO:0000259" key="17">
    <source>
        <dbReference type="PROSITE" id="PS50967"/>
    </source>
</evidence>
<comment type="cofactor">
    <cofactor evidence="2">
        <name>Zn(2+)</name>
        <dbReference type="ChEBI" id="CHEBI:29105"/>
    </cofactor>
</comment>
<organism evidence="20 21">
    <name type="scientific">Amoebophilus asiaticus (strain 5a2)</name>
    <dbReference type="NCBI Taxonomy" id="452471"/>
    <lineage>
        <taxon>Bacteria</taxon>
        <taxon>Pseudomonadati</taxon>
        <taxon>Bacteroidota</taxon>
        <taxon>Cytophagia</taxon>
        <taxon>Cytophagales</taxon>
        <taxon>Amoebophilaceae</taxon>
        <taxon>Candidatus Amoebophilus</taxon>
    </lineage>
</organism>
<dbReference type="InterPro" id="IPR006293">
    <property type="entry name" value="DNA_helicase_ATP-dep_RecQ_bac"/>
</dbReference>
<dbReference type="GO" id="GO:0005737">
    <property type="term" value="C:cytoplasm"/>
    <property type="evidence" value="ECO:0007669"/>
    <property type="project" value="TreeGrafter"/>
</dbReference>
<keyword evidence="14" id="KW-0413">Isomerase</keyword>
<dbReference type="GO" id="GO:0016787">
    <property type="term" value="F:hydrolase activity"/>
    <property type="evidence" value="ECO:0007669"/>
    <property type="project" value="UniProtKB-KW"/>
</dbReference>
<dbReference type="SMART" id="SM00487">
    <property type="entry name" value="DEXDc"/>
    <property type="match status" value="1"/>
</dbReference>
<evidence type="ECO:0000256" key="11">
    <source>
        <dbReference type="ARBA" id="ARBA00023125"/>
    </source>
</evidence>
<keyword evidence="9" id="KW-0862">Zinc</keyword>
<accession>B3ETE7</accession>
<dbReference type="HOGENOM" id="CLU_001103_14_3_10"/>
<evidence type="ECO:0000256" key="4">
    <source>
        <dbReference type="ARBA" id="ARBA00022723"/>
    </source>
</evidence>
<protein>
    <recommendedName>
        <fullName evidence="16">DNA helicase RecQ</fullName>
        <ecNumber evidence="16">5.6.2.4</ecNumber>
    </recommendedName>
</protein>
<evidence type="ECO:0000256" key="2">
    <source>
        <dbReference type="ARBA" id="ARBA00001947"/>
    </source>
</evidence>
<evidence type="ECO:0000256" key="12">
    <source>
        <dbReference type="ARBA" id="ARBA00023172"/>
    </source>
</evidence>
<comment type="similarity">
    <text evidence="3">Belongs to the helicase family. RecQ subfamily.</text>
</comment>
<keyword evidence="13" id="KW-0234">DNA repair</keyword>
<evidence type="ECO:0000259" key="19">
    <source>
        <dbReference type="PROSITE" id="PS51194"/>
    </source>
</evidence>
<dbReference type="GO" id="GO:0009432">
    <property type="term" value="P:SOS response"/>
    <property type="evidence" value="ECO:0007669"/>
    <property type="project" value="UniProtKB-UniRule"/>
</dbReference>
<dbReference type="GO" id="GO:0006260">
    <property type="term" value="P:DNA replication"/>
    <property type="evidence" value="ECO:0007669"/>
    <property type="project" value="InterPro"/>
</dbReference>
<dbReference type="Gene3D" id="1.10.10.1390">
    <property type="entry name" value="ATP-dependent DNA helicase RecQ"/>
    <property type="match status" value="1"/>
</dbReference>
<dbReference type="SUPFAM" id="SSF46785">
    <property type="entry name" value="Winged helix' DNA-binding domain"/>
    <property type="match status" value="1"/>
</dbReference>
<dbReference type="SUPFAM" id="SSF52540">
    <property type="entry name" value="P-loop containing nucleoside triphosphate hydrolases"/>
    <property type="match status" value="1"/>
</dbReference>
<gene>
    <name evidence="20" type="ordered locus">Aasi_1165</name>
</gene>
<dbReference type="InterPro" id="IPR011545">
    <property type="entry name" value="DEAD/DEAH_box_helicase_dom"/>
</dbReference>
<dbReference type="GO" id="GO:0006281">
    <property type="term" value="P:DNA repair"/>
    <property type="evidence" value="ECO:0007669"/>
    <property type="project" value="UniProtKB-KW"/>
</dbReference>